<reference evidence="2 3" key="1">
    <citation type="submission" date="2019-05" db="EMBL/GenBank/DDBJ databases">
        <title>Another draft genome of Portunus trituberculatus and its Hox gene families provides insights of decapod evolution.</title>
        <authorList>
            <person name="Jeong J.-H."/>
            <person name="Song I."/>
            <person name="Kim S."/>
            <person name="Choi T."/>
            <person name="Kim D."/>
            <person name="Ryu S."/>
            <person name="Kim W."/>
        </authorList>
    </citation>
    <scope>NUCLEOTIDE SEQUENCE [LARGE SCALE GENOMIC DNA]</scope>
    <source>
        <tissue evidence="2">Muscle</tissue>
    </source>
</reference>
<proteinExistence type="predicted"/>
<comment type="caution">
    <text evidence="2">The sequence shown here is derived from an EMBL/GenBank/DDBJ whole genome shotgun (WGS) entry which is preliminary data.</text>
</comment>
<feature type="region of interest" description="Disordered" evidence="1">
    <location>
        <begin position="1"/>
        <end position="24"/>
    </location>
</feature>
<feature type="compositionally biased region" description="Polar residues" evidence="1">
    <location>
        <begin position="11"/>
        <end position="22"/>
    </location>
</feature>
<name>A0A5B7D0B9_PORTR</name>
<keyword evidence="3" id="KW-1185">Reference proteome</keyword>
<evidence type="ECO:0000256" key="1">
    <source>
        <dbReference type="SAM" id="MobiDB-lite"/>
    </source>
</evidence>
<organism evidence="2 3">
    <name type="scientific">Portunus trituberculatus</name>
    <name type="common">Swimming crab</name>
    <name type="synonym">Neptunus trituberculatus</name>
    <dbReference type="NCBI Taxonomy" id="210409"/>
    <lineage>
        <taxon>Eukaryota</taxon>
        <taxon>Metazoa</taxon>
        <taxon>Ecdysozoa</taxon>
        <taxon>Arthropoda</taxon>
        <taxon>Crustacea</taxon>
        <taxon>Multicrustacea</taxon>
        <taxon>Malacostraca</taxon>
        <taxon>Eumalacostraca</taxon>
        <taxon>Eucarida</taxon>
        <taxon>Decapoda</taxon>
        <taxon>Pleocyemata</taxon>
        <taxon>Brachyura</taxon>
        <taxon>Eubrachyura</taxon>
        <taxon>Portunoidea</taxon>
        <taxon>Portunidae</taxon>
        <taxon>Portuninae</taxon>
        <taxon>Portunus</taxon>
    </lineage>
</organism>
<dbReference type="Proteomes" id="UP000324222">
    <property type="component" value="Unassembled WGS sequence"/>
</dbReference>
<gene>
    <name evidence="2" type="ORF">E2C01_005895</name>
</gene>
<dbReference type="AlphaFoldDB" id="A0A5B7D0B9"/>
<evidence type="ECO:0000313" key="2">
    <source>
        <dbReference type="EMBL" id="MPC13173.1"/>
    </source>
</evidence>
<sequence>MSDNLPPLPSAGSQGVTTTSGHEPQHAHTMAPLVLLGCLGSFTEVVIGGGRPVPPPRSHLCWRSVVSAGGPPPCPCPPGPAGSHVLVRVSRAFCWRALISSSLTSAHFIDLYTYSYISPDGCARQRLQTARVALAVSTADPAVTGPSSAPSYVAVIQTFCSLQLREQNTPTYITCKEGDASYQEWLPI</sequence>
<dbReference type="EMBL" id="VSRR010000263">
    <property type="protein sequence ID" value="MPC13173.1"/>
    <property type="molecule type" value="Genomic_DNA"/>
</dbReference>
<evidence type="ECO:0000313" key="3">
    <source>
        <dbReference type="Proteomes" id="UP000324222"/>
    </source>
</evidence>
<accession>A0A5B7D0B9</accession>
<protein>
    <submittedName>
        <fullName evidence="2">Uncharacterized protein</fullName>
    </submittedName>
</protein>